<accession>A0AAN8IWL2</accession>
<dbReference type="PANTHER" id="PTHR33936">
    <property type="entry name" value="PROTEIN CBG17840"/>
    <property type="match status" value="1"/>
</dbReference>
<protein>
    <recommendedName>
        <fullName evidence="3">C2H2-type domain-containing protein</fullName>
    </recommendedName>
</protein>
<proteinExistence type="predicted"/>
<dbReference type="Proteomes" id="UP001331761">
    <property type="component" value="Unassembled WGS sequence"/>
</dbReference>
<dbReference type="PANTHER" id="PTHR33936:SF24">
    <property type="entry name" value="C2H2-TYPE DOMAIN-CONTAINING PROTEIN"/>
    <property type="match status" value="1"/>
</dbReference>
<dbReference type="EMBL" id="WIXE01000542">
    <property type="protein sequence ID" value="KAK5986493.1"/>
    <property type="molecule type" value="Genomic_DNA"/>
</dbReference>
<dbReference type="AlphaFoldDB" id="A0AAN8IWL2"/>
<evidence type="ECO:0000313" key="2">
    <source>
        <dbReference type="Proteomes" id="UP001331761"/>
    </source>
</evidence>
<dbReference type="InterPro" id="IPR052797">
    <property type="entry name" value="RegFact_GeneExpr_CellDeath"/>
</dbReference>
<keyword evidence="2" id="KW-1185">Reference proteome</keyword>
<name>A0AAN8IWL2_TRICO</name>
<reference evidence="1 2" key="1">
    <citation type="submission" date="2019-10" db="EMBL/GenBank/DDBJ databases">
        <title>Assembly and Annotation for the nematode Trichostrongylus colubriformis.</title>
        <authorList>
            <person name="Martin J."/>
        </authorList>
    </citation>
    <scope>NUCLEOTIDE SEQUENCE [LARGE SCALE GENOMIC DNA]</scope>
    <source>
        <strain evidence="1">G859</strain>
        <tissue evidence="1">Whole worm</tissue>
    </source>
</reference>
<comment type="caution">
    <text evidence="1">The sequence shown here is derived from an EMBL/GenBank/DDBJ whole genome shotgun (WGS) entry which is preliminary data.</text>
</comment>
<gene>
    <name evidence="1" type="ORF">GCK32_016801</name>
</gene>
<organism evidence="1 2">
    <name type="scientific">Trichostrongylus colubriformis</name>
    <name type="common">Black scour worm</name>
    <dbReference type="NCBI Taxonomy" id="6319"/>
    <lineage>
        <taxon>Eukaryota</taxon>
        <taxon>Metazoa</taxon>
        <taxon>Ecdysozoa</taxon>
        <taxon>Nematoda</taxon>
        <taxon>Chromadorea</taxon>
        <taxon>Rhabditida</taxon>
        <taxon>Rhabditina</taxon>
        <taxon>Rhabditomorpha</taxon>
        <taxon>Strongyloidea</taxon>
        <taxon>Trichostrongylidae</taxon>
        <taxon>Trichostrongylus</taxon>
    </lineage>
</organism>
<sequence length="361" mass="42012">MDYNVLIDHMHGCLNKSNSSDISVRYFLLGKGPRQCPFCARWIDCKDLVHHVQMCPRKQAVEESQSSSEAWLKACARRERMRQCAFCHRWMDLNILCWHMRRYHGAKIAFAVKDKNTKVTKKKCEEEVVKVLKQKNLLGETERACYSLLCTVCGRRRLDQEELVTHGRKDHGDSQCLVHKRVFRTAMECELWKNQIANTHRTAWVEGGRCRDGPNVVVFYRCSRVSDEDRHGEVDSRDEEPPLTSCTSFLKEFINDDGTIIVRYCTRHISHGLKITDMLLSYSDKEIIADFIRRGLEPSLIRQVLKKQYSSAMRLHWVTERDIEDVSASIRCQDTLEYMDDSLQGTRYALFHAKNAVITVS</sequence>
<evidence type="ECO:0000313" key="1">
    <source>
        <dbReference type="EMBL" id="KAK5986493.1"/>
    </source>
</evidence>
<evidence type="ECO:0008006" key="3">
    <source>
        <dbReference type="Google" id="ProtNLM"/>
    </source>
</evidence>